<dbReference type="STRING" id="406817.XNC1_3834"/>
<dbReference type="Proteomes" id="UP000008075">
    <property type="component" value="Chromosome"/>
</dbReference>
<protein>
    <submittedName>
        <fullName evidence="1">Uncharacterized protein</fullName>
    </submittedName>
</protein>
<reference evidence="1 2" key="1">
    <citation type="journal article" date="2011" name="PLoS ONE">
        <title>The entomopathogenic bacterial endosymbionts xenorhabdus and photorhabdus: convergent lifestyles from divergent genomes.</title>
        <authorList>
            <person name="Chaston J.M."/>
            <person name="Suen G."/>
            <person name="Tucker S.L."/>
            <person name="Andersen A.W."/>
            <person name="Bhasin A."/>
            <person name="Bode E."/>
            <person name="Bode H.B."/>
            <person name="Brachmann A.O."/>
            <person name="Cowles C.E."/>
            <person name="Cowles K.N."/>
            <person name="Darby C."/>
            <person name="de Leon L."/>
            <person name="Drace K."/>
            <person name="Du Z."/>
            <person name="Givaudan A."/>
            <person name="Herbert Tran E.E."/>
            <person name="Jewell K.A."/>
            <person name="Knack J.J."/>
            <person name="Krasomil-Osterfeld K.C."/>
            <person name="Kukor R."/>
            <person name="Lanois A."/>
            <person name="Latreille P."/>
            <person name="Leimgruber N.K."/>
            <person name="Lipke C.M."/>
            <person name="Liu R."/>
            <person name="Lu X."/>
            <person name="Martens E.C."/>
            <person name="Marri P.R."/>
            <person name="Medigue C."/>
            <person name="Menard M.L."/>
            <person name="Miller N.M."/>
            <person name="Morales-Soto N."/>
            <person name="Norton S."/>
            <person name="Ogier J.C."/>
            <person name="Orchard S.S."/>
            <person name="Park D."/>
            <person name="Park Y."/>
            <person name="Qurollo B.A."/>
            <person name="Sugar D.R."/>
            <person name="Richards G.R."/>
            <person name="Rouy Z."/>
            <person name="Slominski B."/>
            <person name="Slominski K."/>
            <person name="Snyder H."/>
            <person name="Tjaden B.C."/>
            <person name="van der Hoeven R."/>
            <person name="Welch R.D."/>
            <person name="Wheeler C."/>
            <person name="Xiang B."/>
            <person name="Barbazuk B."/>
            <person name="Gaudriault S."/>
            <person name="Goodner B."/>
            <person name="Slater S.C."/>
            <person name="Forst S."/>
            <person name="Goldman B.S."/>
            <person name="Goodrich-Blair H."/>
        </authorList>
    </citation>
    <scope>NUCLEOTIDE SEQUENCE [LARGE SCALE GENOMIC DNA]</scope>
    <source>
        <strain evidence="2">ATCC 19061 / DSM 3370 / CCUG 14189 / LMG 1036 / NCIMB 9965 / AN6</strain>
    </source>
</reference>
<name>D3VBM6_XENNA</name>
<organism evidence="1 2">
    <name type="scientific">Xenorhabdus nematophila (strain ATCC 19061 / DSM 3370 / CCUG 14189 / LMG 1036 / NCIMB 9965 / AN6)</name>
    <dbReference type="NCBI Taxonomy" id="406817"/>
    <lineage>
        <taxon>Bacteria</taxon>
        <taxon>Pseudomonadati</taxon>
        <taxon>Pseudomonadota</taxon>
        <taxon>Gammaproteobacteria</taxon>
        <taxon>Enterobacterales</taxon>
        <taxon>Morganellaceae</taxon>
        <taxon>Xenorhabdus</taxon>
    </lineage>
</organism>
<dbReference type="KEGG" id="xne:XNC1_3834"/>
<evidence type="ECO:0000313" key="1">
    <source>
        <dbReference type="EMBL" id="CBJ91865.1"/>
    </source>
</evidence>
<dbReference type="EMBL" id="FN667742">
    <property type="protein sequence ID" value="CBJ91865.1"/>
    <property type="molecule type" value="Genomic_DNA"/>
</dbReference>
<dbReference type="AlphaFoldDB" id="D3VBM6"/>
<keyword evidence="2" id="KW-1185">Reference proteome</keyword>
<gene>
    <name evidence="1" type="ordered locus">XNC1_3834</name>
</gene>
<proteinExistence type="predicted"/>
<accession>D3VBM6</accession>
<sequence length="75" mass="7663">MSPNAGGDIRGVTSFFHGIIASRVSCADDNQAVKEVTLQVVSKTKTAGLVVSAHGGQRKSVTQTVAACEVGSIAF</sequence>
<dbReference type="HOGENOM" id="CLU_2670275_0_0_6"/>
<evidence type="ECO:0000313" key="2">
    <source>
        <dbReference type="Proteomes" id="UP000008075"/>
    </source>
</evidence>